<dbReference type="PRINTS" id="PR00344">
    <property type="entry name" value="BCTRLSENSOR"/>
</dbReference>
<dbReference type="AlphaFoldDB" id="A0A942UTH3"/>
<keyword evidence="19" id="KW-1185">Reference proteome</keyword>
<dbReference type="EMBL" id="JAGYPN010000002">
    <property type="protein sequence ID" value="MBS4223639.1"/>
    <property type="molecule type" value="Genomic_DNA"/>
</dbReference>
<dbReference type="SUPFAM" id="SSF47384">
    <property type="entry name" value="Homodimeric domain of signal transducing histidine kinase"/>
    <property type="match status" value="1"/>
</dbReference>
<dbReference type="InterPro" id="IPR003594">
    <property type="entry name" value="HATPase_dom"/>
</dbReference>
<organism evidence="18 19">
    <name type="scientific">Lederbergia citrea</name>
    <dbReference type="NCBI Taxonomy" id="2833581"/>
    <lineage>
        <taxon>Bacteria</taxon>
        <taxon>Bacillati</taxon>
        <taxon>Bacillota</taxon>
        <taxon>Bacilli</taxon>
        <taxon>Bacillales</taxon>
        <taxon>Bacillaceae</taxon>
        <taxon>Lederbergia</taxon>
    </lineage>
</organism>
<keyword evidence="10" id="KW-0418">Kinase</keyword>
<evidence type="ECO:0000256" key="6">
    <source>
        <dbReference type="ARBA" id="ARBA00022553"/>
    </source>
</evidence>
<evidence type="ECO:0000256" key="5">
    <source>
        <dbReference type="ARBA" id="ARBA00022475"/>
    </source>
</evidence>
<evidence type="ECO:0000313" key="18">
    <source>
        <dbReference type="EMBL" id="MBS4223639.1"/>
    </source>
</evidence>
<dbReference type="CDD" id="cd06225">
    <property type="entry name" value="HAMP"/>
    <property type="match status" value="1"/>
</dbReference>
<dbReference type="SMART" id="SM00387">
    <property type="entry name" value="HATPase_c"/>
    <property type="match status" value="1"/>
</dbReference>
<comment type="caution">
    <text evidence="18">The sequence shown here is derived from an EMBL/GenBank/DDBJ whole genome shotgun (WGS) entry which is preliminary data.</text>
</comment>
<evidence type="ECO:0000256" key="7">
    <source>
        <dbReference type="ARBA" id="ARBA00022679"/>
    </source>
</evidence>
<keyword evidence="13" id="KW-0902">Two-component regulatory system</keyword>
<feature type="domain" description="Histidine kinase" evidence="16">
    <location>
        <begin position="246"/>
        <end position="465"/>
    </location>
</feature>
<gene>
    <name evidence="18" type="ORF">KHA91_12855</name>
</gene>
<dbReference type="Gene3D" id="6.10.340.10">
    <property type="match status" value="1"/>
</dbReference>
<evidence type="ECO:0000256" key="4">
    <source>
        <dbReference type="ARBA" id="ARBA00015735"/>
    </source>
</evidence>
<dbReference type="InterPro" id="IPR036097">
    <property type="entry name" value="HisK_dim/P_sf"/>
</dbReference>
<protein>
    <recommendedName>
        <fullName evidence="4">Signal transduction histidine-protein kinase ArlS</fullName>
        <ecNumber evidence="3">2.7.13.3</ecNumber>
    </recommendedName>
</protein>
<feature type="domain" description="HAMP" evidence="17">
    <location>
        <begin position="185"/>
        <end position="238"/>
    </location>
</feature>
<dbReference type="InterPro" id="IPR050398">
    <property type="entry name" value="HssS/ArlS-like"/>
</dbReference>
<dbReference type="SMART" id="SM00304">
    <property type="entry name" value="HAMP"/>
    <property type="match status" value="1"/>
</dbReference>
<dbReference type="Pfam" id="PF02518">
    <property type="entry name" value="HATPase_c"/>
    <property type="match status" value="1"/>
</dbReference>
<dbReference type="Gene3D" id="1.10.287.130">
    <property type="match status" value="1"/>
</dbReference>
<keyword evidence="5" id="KW-1003">Cell membrane</keyword>
<dbReference type="InterPro" id="IPR005467">
    <property type="entry name" value="His_kinase_dom"/>
</dbReference>
<dbReference type="InterPro" id="IPR041610">
    <property type="entry name" value="ArlS_N"/>
</dbReference>
<evidence type="ECO:0000256" key="13">
    <source>
        <dbReference type="ARBA" id="ARBA00023012"/>
    </source>
</evidence>
<evidence type="ECO:0000256" key="11">
    <source>
        <dbReference type="ARBA" id="ARBA00022840"/>
    </source>
</evidence>
<dbReference type="Pfam" id="PF00672">
    <property type="entry name" value="HAMP"/>
    <property type="match status" value="1"/>
</dbReference>
<keyword evidence="8 15" id="KW-0812">Transmembrane</keyword>
<feature type="transmembrane region" description="Helical" evidence="15">
    <location>
        <begin position="12"/>
        <end position="34"/>
    </location>
</feature>
<evidence type="ECO:0000256" key="3">
    <source>
        <dbReference type="ARBA" id="ARBA00012438"/>
    </source>
</evidence>
<accession>A0A942UTH3</accession>
<dbReference type="SUPFAM" id="SSF55874">
    <property type="entry name" value="ATPase domain of HSP90 chaperone/DNA topoisomerase II/histidine kinase"/>
    <property type="match status" value="1"/>
</dbReference>
<dbReference type="Pfam" id="PF00512">
    <property type="entry name" value="HisKA"/>
    <property type="match status" value="1"/>
</dbReference>
<dbReference type="InterPro" id="IPR004358">
    <property type="entry name" value="Sig_transdc_His_kin-like_C"/>
</dbReference>
<comment type="catalytic activity">
    <reaction evidence="1">
        <text>ATP + protein L-histidine = ADP + protein N-phospho-L-histidine.</text>
        <dbReference type="EC" id="2.7.13.3"/>
    </reaction>
</comment>
<keyword evidence="14 15" id="KW-0472">Membrane</keyword>
<dbReference type="FunFam" id="1.10.287.130:FF:000001">
    <property type="entry name" value="Two-component sensor histidine kinase"/>
    <property type="match status" value="1"/>
</dbReference>
<evidence type="ECO:0000256" key="12">
    <source>
        <dbReference type="ARBA" id="ARBA00022989"/>
    </source>
</evidence>
<keyword evidence="7" id="KW-0808">Transferase</keyword>
<proteinExistence type="predicted"/>
<dbReference type="GO" id="GO:0000155">
    <property type="term" value="F:phosphorelay sensor kinase activity"/>
    <property type="evidence" value="ECO:0007669"/>
    <property type="project" value="InterPro"/>
</dbReference>
<evidence type="ECO:0000259" key="17">
    <source>
        <dbReference type="PROSITE" id="PS50885"/>
    </source>
</evidence>
<reference evidence="18 19" key="1">
    <citation type="submission" date="2021-05" db="EMBL/GenBank/DDBJ databases">
        <title>Novel Bacillus species.</title>
        <authorList>
            <person name="Liu G."/>
        </authorList>
    </citation>
    <scope>NUCLEOTIDE SEQUENCE [LARGE SCALE GENOMIC DNA]</scope>
    <source>
        <strain evidence="18 19">FJAT-49682</strain>
    </source>
</reference>
<dbReference type="GO" id="GO:0005886">
    <property type="term" value="C:plasma membrane"/>
    <property type="evidence" value="ECO:0007669"/>
    <property type="project" value="UniProtKB-SubCell"/>
</dbReference>
<keyword evidence="11" id="KW-0067">ATP-binding</keyword>
<evidence type="ECO:0000256" key="1">
    <source>
        <dbReference type="ARBA" id="ARBA00000085"/>
    </source>
</evidence>
<dbReference type="CDD" id="cd00082">
    <property type="entry name" value="HisKA"/>
    <property type="match status" value="1"/>
</dbReference>
<dbReference type="Pfam" id="PF18719">
    <property type="entry name" value="ArlS_N"/>
    <property type="match status" value="1"/>
</dbReference>
<evidence type="ECO:0000256" key="14">
    <source>
        <dbReference type="ARBA" id="ARBA00023136"/>
    </source>
</evidence>
<dbReference type="EC" id="2.7.13.3" evidence="3"/>
<evidence type="ECO:0000256" key="8">
    <source>
        <dbReference type="ARBA" id="ARBA00022692"/>
    </source>
</evidence>
<dbReference type="SMART" id="SM00388">
    <property type="entry name" value="HisKA"/>
    <property type="match status" value="1"/>
</dbReference>
<dbReference type="GO" id="GO:0005524">
    <property type="term" value="F:ATP binding"/>
    <property type="evidence" value="ECO:0007669"/>
    <property type="project" value="UniProtKB-KW"/>
</dbReference>
<sequence length="465" mass="53466">MKLTRKLIDLNIKWKLTLWSSCLMILLFFSYNLFQYFFIQNWLIAQEKQTIQTRMDEVLAYLKDTNHAQNGLDIQRANDFLDKINQESQMIRLLNQKGEEVFSTSDDFPEDEIKPKLVNRSELDEVKINEDRILVLRAPFNEGTVEIGRSLEKSDELMKYFFFVMIAGGIGATGLSLLGGRLISHQLLKSVNKIVDTMKRIKKKGLKERVQIGAHKDEITELGMMFNDLMDDLERSFLQQKQFVEDASHELKTPLTIIHGHLSLINRWGKEDPKVLERSIGLSLKEVDRLIQLVAELLELSRADANHQEDLIHFDVIKPNVVIDRVLENVKLINNDFEININREANEHSLIKIPSRYLEQILLIAFDNAVKFAKDKKVIDVRTVNTGNLFTIEIKDYGIGIPKEDLPFVLNRFYRVDKARSRKSGGSGLGLSIAKRLVENYGGNLLLTSSEGKWTQISIQLPLVT</sequence>
<dbReference type="InterPro" id="IPR036890">
    <property type="entry name" value="HATPase_C_sf"/>
</dbReference>
<dbReference type="FunFam" id="3.30.565.10:FF:000006">
    <property type="entry name" value="Sensor histidine kinase WalK"/>
    <property type="match status" value="1"/>
</dbReference>
<dbReference type="PROSITE" id="PS50109">
    <property type="entry name" value="HIS_KIN"/>
    <property type="match status" value="1"/>
</dbReference>
<evidence type="ECO:0000256" key="15">
    <source>
        <dbReference type="SAM" id="Phobius"/>
    </source>
</evidence>
<keyword evidence="12 15" id="KW-1133">Transmembrane helix</keyword>
<dbReference type="RefSeq" id="WP_213098633.1">
    <property type="nucleotide sequence ID" value="NZ_JAGYPK010000002.1"/>
</dbReference>
<evidence type="ECO:0000256" key="10">
    <source>
        <dbReference type="ARBA" id="ARBA00022777"/>
    </source>
</evidence>
<dbReference type="PANTHER" id="PTHR45528">
    <property type="entry name" value="SENSOR HISTIDINE KINASE CPXA"/>
    <property type="match status" value="1"/>
</dbReference>
<keyword evidence="9" id="KW-0547">Nucleotide-binding</keyword>
<dbReference type="PANTHER" id="PTHR45528:SF12">
    <property type="entry name" value="SENSOR HISTIDINE KINASE ARSS"/>
    <property type="match status" value="1"/>
</dbReference>
<dbReference type="InterPro" id="IPR003661">
    <property type="entry name" value="HisK_dim/P_dom"/>
</dbReference>
<feature type="transmembrane region" description="Helical" evidence="15">
    <location>
        <begin position="160"/>
        <end position="183"/>
    </location>
</feature>
<dbReference type="PROSITE" id="PS50885">
    <property type="entry name" value="HAMP"/>
    <property type="match status" value="1"/>
</dbReference>
<dbReference type="InterPro" id="IPR003660">
    <property type="entry name" value="HAMP_dom"/>
</dbReference>
<keyword evidence="6" id="KW-0597">Phosphoprotein</keyword>
<dbReference type="CDD" id="cd00075">
    <property type="entry name" value="HATPase"/>
    <property type="match status" value="1"/>
</dbReference>
<evidence type="ECO:0000256" key="9">
    <source>
        <dbReference type="ARBA" id="ARBA00022741"/>
    </source>
</evidence>
<evidence type="ECO:0000259" key="16">
    <source>
        <dbReference type="PROSITE" id="PS50109"/>
    </source>
</evidence>
<dbReference type="Proteomes" id="UP000676456">
    <property type="component" value="Unassembled WGS sequence"/>
</dbReference>
<evidence type="ECO:0000313" key="19">
    <source>
        <dbReference type="Proteomes" id="UP000676456"/>
    </source>
</evidence>
<comment type="subcellular location">
    <subcellularLocation>
        <location evidence="2">Cell membrane</location>
        <topology evidence="2">Multi-pass membrane protein</topology>
    </subcellularLocation>
</comment>
<name>A0A942UTH3_9BACI</name>
<dbReference type="Gene3D" id="3.30.565.10">
    <property type="entry name" value="Histidine kinase-like ATPase, C-terminal domain"/>
    <property type="match status" value="1"/>
</dbReference>
<evidence type="ECO:0000256" key="2">
    <source>
        <dbReference type="ARBA" id="ARBA00004651"/>
    </source>
</evidence>